<keyword evidence="5 8" id="KW-0808">Transferase</keyword>
<dbReference type="GO" id="GO:0030170">
    <property type="term" value="F:pyridoxal phosphate binding"/>
    <property type="evidence" value="ECO:0007669"/>
    <property type="project" value="InterPro"/>
</dbReference>
<dbReference type="PANTHER" id="PTHR42790:SF19">
    <property type="entry name" value="KYNURENINE_ALPHA-AMINOADIPATE AMINOTRANSFERASE, MITOCHONDRIAL"/>
    <property type="match status" value="1"/>
</dbReference>
<evidence type="ECO:0000256" key="5">
    <source>
        <dbReference type="ARBA" id="ARBA00022679"/>
    </source>
</evidence>
<keyword evidence="6" id="KW-0663">Pyridoxal phosphate</keyword>
<evidence type="ECO:0000313" key="8">
    <source>
        <dbReference type="EMBL" id="KAB7505456.1"/>
    </source>
</evidence>
<dbReference type="FunFam" id="3.90.1150.10:FF:000166">
    <property type="entry name" value="Kynurenine/alpha-aminoadipate aminotransferase, mitochondrial"/>
    <property type="match status" value="1"/>
</dbReference>
<keyword evidence="9" id="KW-1185">Reference proteome</keyword>
<gene>
    <name evidence="8" type="primary">AADAT_1</name>
    <name evidence="8" type="ORF">Anas_04210</name>
</gene>
<dbReference type="FunFam" id="3.40.640.10:FF:000053">
    <property type="entry name" value="Aminotransferase, class I"/>
    <property type="match status" value="1"/>
</dbReference>
<dbReference type="OrthoDB" id="691673at2759"/>
<comment type="cofactor">
    <cofactor evidence="1">
        <name>pyridoxal 5'-phosphate</name>
        <dbReference type="ChEBI" id="CHEBI:597326"/>
    </cofactor>
</comment>
<comment type="caution">
    <text evidence="8">The sequence shown here is derived from an EMBL/GenBank/DDBJ whole genome shotgun (WGS) entry which is preliminary data.</text>
</comment>
<protein>
    <submittedName>
        <fullName evidence="8">Kynurenine/alpha-aminoadipate aminotransferase, mitochondrial</fullName>
    </submittedName>
</protein>
<accession>A0A5N5TFN2</accession>
<evidence type="ECO:0000256" key="4">
    <source>
        <dbReference type="ARBA" id="ARBA00022576"/>
    </source>
</evidence>
<dbReference type="InterPro" id="IPR015424">
    <property type="entry name" value="PyrdxlP-dep_Trfase"/>
</dbReference>
<evidence type="ECO:0000259" key="7">
    <source>
        <dbReference type="Pfam" id="PF00155"/>
    </source>
</evidence>
<evidence type="ECO:0000256" key="3">
    <source>
        <dbReference type="ARBA" id="ARBA00011738"/>
    </source>
</evidence>
<dbReference type="InterPro" id="IPR015421">
    <property type="entry name" value="PyrdxlP-dep_Trfase_major"/>
</dbReference>
<dbReference type="PANTHER" id="PTHR42790">
    <property type="entry name" value="AMINOTRANSFERASE"/>
    <property type="match status" value="1"/>
</dbReference>
<dbReference type="AlphaFoldDB" id="A0A5N5TFN2"/>
<dbReference type="GO" id="GO:0016212">
    <property type="term" value="F:kynurenine-oxoglutarate transaminase activity"/>
    <property type="evidence" value="ECO:0007669"/>
    <property type="project" value="TreeGrafter"/>
</dbReference>
<feature type="non-terminal residue" evidence="8">
    <location>
        <position position="409"/>
    </location>
</feature>
<dbReference type="Gene3D" id="3.40.640.10">
    <property type="entry name" value="Type I PLP-dependent aspartate aminotransferase-like (Major domain)"/>
    <property type="match status" value="1"/>
</dbReference>
<dbReference type="InterPro" id="IPR050859">
    <property type="entry name" value="Class-I_PLP-dep_aminotransf"/>
</dbReference>
<feature type="domain" description="Aminotransferase class I/classII large" evidence="7">
    <location>
        <begin position="67"/>
        <end position="407"/>
    </location>
</feature>
<proteinExistence type="inferred from homology"/>
<organism evidence="8 9">
    <name type="scientific">Armadillidium nasatum</name>
    <dbReference type="NCBI Taxonomy" id="96803"/>
    <lineage>
        <taxon>Eukaryota</taxon>
        <taxon>Metazoa</taxon>
        <taxon>Ecdysozoa</taxon>
        <taxon>Arthropoda</taxon>
        <taxon>Crustacea</taxon>
        <taxon>Multicrustacea</taxon>
        <taxon>Malacostraca</taxon>
        <taxon>Eumalacostraca</taxon>
        <taxon>Peracarida</taxon>
        <taxon>Isopoda</taxon>
        <taxon>Oniscidea</taxon>
        <taxon>Crinocheta</taxon>
        <taxon>Armadillidiidae</taxon>
        <taxon>Armadillidium</taxon>
    </lineage>
</organism>
<dbReference type="EMBL" id="SEYY01001227">
    <property type="protein sequence ID" value="KAB7505456.1"/>
    <property type="molecule type" value="Genomic_DNA"/>
</dbReference>
<dbReference type="SUPFAM" id="SSF53383">
    <property type="entry name" value="PLP-dependent transferases"/>
    <property type="match status" value="1"/>
</dbReference>
<dbReference type="Proteomes" id="UP000326759">
    <property type="component" value="Unassembled WGS sequence"/>
</dbReference>
<evidence type="ECO:0000256" key="6">
    <source>
        <dbReference type="ARBA" id="ARBA00022898"/>
    </source>
</evidence>
<dbReference type="GO" id="GO:1901605">
    <property type="term" value="P:alpha-amino acid metabolic process"/>
    <property type="evidence" value="ECO:0007669"/>
    <property type="project" value="TreeGrafter"/>
</dbReference>
<keyword evidence="4 8" id="KW-0032">Aminotransferase</keyword>
<evidence type="ECO:0000256" key="2">
    <source>
        <dbReference type="ARBA" id="ARBA00007441"/>
    </source>
</evidence>
<comment type="similarity">
    <text evidence="2">Belongs to the class-I pyridoxal-phosphate-dependent aminotransferase family.</text>
</comment>
<evidence type="ECO:0000256" key="1">
    <source>
        <dbReference type="ARBA" id="ARBA00001933"/>
    </source>
</evidence>
<evidence type="ECO:0000313" key="9">
    <source>
        <dbReference type="Proteomes" id="UP000326759"/>
    </source>
</evidence>
<dbReference type="Pfam" id="PF00155">
    <property type="entry name" value="Aminotran_1_2"/>
    <property type="match status" value="1"/>
</dbReference>
<dbReference type="InterPro" id="IPR004839">
    <property type="entry name" value="Aminotransferase_I/II_large"/>
</dbReference>
<reference evidence="8 9" key="1">
    <citation type="journal article" date="2019" name="PLoS Biol.">
        <title>Sex chromosomes control vertical transmission of feminizing Wolbachia symbionts in an isopod.</title>
        <authorList>
            <person name="Becking T."/>
            <person name="Chebbi M.A."/>
            <person name="Giraud I."/>
            <person name="Moumen B."/>
            <person name="Laverre T."/>
            <person name="Caubet Y."/>
            <person name="Peccoud J."/>
            <person name="Gilbert C."/>
            <person name="Cordaux R."/>
        </authorList>
    </citation>
    <scope>NUCLEOTIDE SEQUENCE [LARGE SCALE GENOMIC DNA]</scope>
    <source>
        <strain evidence="8">ANa2</strain>
        <tissue evidence="8">Whole body excluding digestive tract and cuticle</tissue>
    </source>
</reference>
<dbReference type="CDD" id="cd00609">
    <property type="entry name" value="AAT_like"/>
    <property type="match status" value="1"/>
</dbReference>
<name>A0A5N5TFN2_9CRUS</name>
<sequence length="409" mass="46277">MNYSRFLNQLSKGRKPSIIRELTGLLTSASPELVFLAGGLPNTDLFPFEEASIQLRDGSEIKLNKKLMSQGLQYGPTPGYAPLIMQLKNMVKNLHNPPLWENSDLVILPGSQDGLCKTFEMLLEPNDYVVTQEPCYTGTLAIVGPYTPKVLAVECDDKGMIPNSLKNCLSSWDPQDIREKSEGVPKVLYLNPNACNPTGVSIPNERRKEIYKLACDYNLLILEDDPYYFIQFDDRKNFPTSFLEMDTEGRVIRFDSFSKVLSSGIRLGFATGPKPLMKQLVLHMQASILHTPSLTQIMVSELLDNWKEEGFYEHTEKVKKFYEGRRNVMLKAAEKHLSGLCEWSVPTGGMFLWIKVPELKDTWDMIMVRGLKKNVILVPGKAFSTNLDEPSNYMRASFSLATPEKMELV</sequence>
<comment type="subunit">
    <text evidence="3">Homodimer.</text>
</comment>